<dbReference type="SUPFAM" id="SSF56601">
    <property type="entry name" value="beta-lactamase/transpeptidase-like"/>
    <property type="match status" value="1"/>
</dbReference>
<gene>
    <name evidence="20" type="ORF">XYCOK13_03140</name>
</gene>
<keyword evidence="4" id="KW-1003">Cell membrane</keyword>
<proteinExistence type="inferred from homology"/>
<comment type="caution">
    <text evidence="20">The sequence shown here is derived from an EMBL/GenBank/DDBJ whole genome shotgun (WGS) entry which is preliminary data.</text>
</comment>
<dbReference type="PANTHER" id="PTHR32282">
    <property type="entry name" value="BINDING PROTEIN TRANSPEPTIDASE, PUTATIVE-RELATED"/>
    <property type="match status" value="1"/>
</dbReference>
<dbReference type="InterPro" id="IPR050396">
    <property type="entry name" value="Glycosyltr_51/Transpeptidase"/>
</dbReference>
<dbReference type="Pfam" id="PF00905">
    <property type="entry name" value="Transpeptidase"/>
    <property type="match status" value="1"/>
</dbReference>
<dbReference type="GO" id="GO:0008658">
    <property type="term" value="F:penicillin binding"/>
    <property type="evidence" value="ECO:0007669"/>
    <property type="project" value="InterPro"/>
</dbReference>
<dbReference type="GO" id="GO:0005886">
    <property type="term" value="C:plasma membrane"/>
    <property type="evidence" value="ECO:0007669"/>
    <property type="project" value="UniProtKB-SubCell"/>
</dbReference>
<evidence type="ECO:0000256" key="2">
    <source>
        <dbReference type="ARBA" id="ARBA00007090"/>
    </source>
</evidence>
<keyword evidence="5" id="KW-0121">Carboxypeptidase</keyword>
<organism evidence="20 21">
    <name type="scientific">Xylanibacillus composti</name>
    <dbReference type="NCBI Taxonomy" id="1572762"/>
    <lineage>
        <taxon>Bacteria</taxon>
        <taxon>Bacillati</taxon>
        <taxon>Bacillota</taxon>
        <taxon>Bacilli</taxon>
        <taxon>Bacillales</taxon>
        <taxon>Paenibacillaceae</taxon>
        <taxon>Xylanibacillus</taxon>
    </lineage>
</organism>
<sequence length="644" mass="71750">MYLRGQSLPVSYTPQTTTIYDANGEVIDSLFNGQNRDVVPLDQISPHLIKATLAIEDHRFFDHYGIDFRGLARAVVTNVQQMNKSQGASTITQQLARNLYLTHEKTWNRKLKEAAYAVQLEMQYSKEEILEKYLNQIYYGHAAYGIEAAARMYFAKPASELTLAESALLAGVPKGPYYYSPYMNEANAISRQQLILDKMVEVGLITQREAEEAKQEPLTFQKLERSAPAEAPYFRDYVRHVAVHELGIDEQMFEEGGLAVYTTLDLHVQRIAEQAVRDQLGNSELQAALVAIDPRNGYVRAMVGGKNYAENQYNRVFAETRQPGSSFKPFVYLTALETNAFTPMTKYLSQPTSFTYDEGRNVYQPSNFGNRYPNKEIDMREAISKSDNIYAVHTILDVGAEQVIETARRLGIESPMQPLPSLALGTFPVSPFEMASAFSAFANGGVRYKPVAITRIEDSTGQVLYEAESVSEQVVEPAYAYVLTHLMQSIFSPGGTGSRVASMLKRPVAGKTGTTDSDAWMVGYTPELATAVWVGYDQGRTISATETHLAAPIFAAFTEQALEAVPPKLFPVPDGVVSVYVDPATGKLAGPDCPDPRAEVFVQGTEPTEICMLHHPHDAEPEPPAEQPDPDRSWWEDVKRWWSD</sequence>
<keyword evidence="12" id="KW-0472">Membrane</keyword>
<evidence type="ECO:0000256" key="16">
    <source>
        <dbReference type="ARBA" id="ARBA00049902"/>
    </source>
</evidence>
<dbReference type="InterPro" id="IPR001460">
    <property type="entry name" value="PCN-bd_Tpept"/>
</dbReference>
<dbReference type="GO" id="GO:0030288">
    <property type="term" value="C:outer membrane-bounded periplasmic space"/>
    <property type="evidence" value="ECO:0007669"/>
    <property type="project" value="TreeGrafter"/>
</dbReference>
<evidence type="ECO:0000256" key="10">
    <source>
        <dbReference type="ARBA" id="ARBA00022960"/>
    </source>
</evidence>
<name>A0A8J4M0W2_9BACL</name>
<dbReference type="InterPro" id="IPR001264">
    <property type="entry name" value="Glyco_trans_51"/>
</dbReference>
<comment type="subcellular location">
    <subcellularLocation>
        <location evidence="1">Cell membrane</location>
    </subcellularLocation>
</comment>
<evidence type="ECO:0000256" key="7">
    <source>
        <dbReference type="ARBA" id="ARBA00022676"/>
    </source>
</evidence>
<evidence type="ECO:0000313" key="21">
    <source>
        <dbReference type="Proteomes" id="UP000677918"/>
    </source>
</evidence>
<dbReference type="FunFam" id="1.10.3810.10:FF:000001">
    <property type="entry name" value="Penicillin-binding protein 1A"/>
    <property type="match status" value="1"/>
</dbReference>
<evidence type="ECO:0000313" key="20">
    <source>
        <dbReference type="EMBL" id="GIQ67490.1"/>
    </source>
</evidence>
<dbReference type="GO" id="GO:0006508">
    <property type="term" value="P:proteolysis"/>
    <property type="evidence" value="ECO:0007669"/>
    <property type="project" value="UniProtKB-KW"/>
</dbReference>
<keyword evidence="14" id="KW-0961">Cell wall biogenesis/degradation</keyword>
<evidence type="ECO:0000256" key="13">
    <source>
        <dbReference type="ARBA" id="ARBA00023268"/>
    </source>
</evidence>
<dbReference type="GO" id="GO:0008360">
    <property type="term" value="P:regulation of cell shape"/>
    <property type="evidence" value="ECO:0007669"/>
    <property type="project" value="UniProtKB-KW"/>
</dbReference>
<comment type="similarity">
    <text evidence="3">In the N-terminal section; belongs to the glycosyltransferase 51 family.</text>
</comment>
<dbReference type="SUPFAM" id="SSF53955">
    <property type="entry name" value="Lysozyme-like"/>
    <property type="match status" value="1"/>
</dbReference>
<dbReference type="InterPro" id="IPR023346">
    <property type="entry name" value="Lysozyme-like_dom_sf"/>
</dbReference>
<evidence type="ECO:0000256" key="12">
    <source>
        <dbReference type="ARBA" id="ARBA00023136"/>
    </source>
</evidence>
<evidence type="ECO:0000256" key="14">
    <source>
        <dbReference type="ARBA" id="ARBA00023316"/>
    </source>
</evidence>
<dbReference type="PANTHER" id="PTHR32282:SF11">
    <property type="entry name" value="PENICILLIN-BINDING PROTEIN 1B"/>
    <property type="match status" value="1"/>
</dbReference>
<dbReference type="Gene3D" id="3.40.710.10">
    <property type="entry name" value="DD-peptidase/beta-lactamase superfamily"/>
    <property type="match status" value="1"/>
</dbReference>
<evidence type="ECO:0000259" key="18">
    <source>
        <dbReference type="Pfam" id="PF00905"/>
    </source>
</evidence>
<evidence type="ECO:0000256" key="8">
    <source>
        <dbReference type="ARBA" id="ARBA00022679"/>
    </source>
</evidence>
<dbReference type="Gene3D" id="1.10.3810.10">
    <property type="entry name" value="Biosynthetic peptidoglycan transglycosylase-like"/>
    <property type="match status" value="1"/>
</dbReference>
<evidence type="ECO:0000256" key="15">
    <source>
        <dbReference type="ARBA" id="ARBA00034000"/>
    </source>
</evidence>
<keyword evidence="21" id="KW-1185">Reference proteome</keyword>
<evidence type="ECO:0000256" key="3">
    <source>
        <dbReference type="ARBA" id="ARBA00007739"/>
    </source>
</evidence>
<evidence type="ECO:0000256" key="11">
    <source>
        <dbReference type="ARBA" id="ARBA00022984"/>
    </source>
</evidence>
<dbReference type="GO" id="GO:0009002">
    <property type="term" value="F:serine-type D-Ala-D-Ala carboxypeptidase activity"/>
    <property type="evidence" value="ECO:0007669"/>
    <property type="project" value="UniProtKB-EC"/>
</dbReference>
<dbReference type="Pfam" id="PF00912">
    <property type="entry name" value="Transgly"/>
    <property type="match status" value="1"/>
</dbReference>
<feature type="region of interest" description="Disordered" evidence="17">
    <location>
        <begin position="614"/>
        <end position="633"/>
    </location>
</feature>
<dbReference type="InterPro" id="IPR036950">
    <property type="entry name" value="PBP_transglycosylase"/>
</dbReference>
<keyword evidence="8" id="KW-0808">Transferase</keyword>
<feature type="domain" description="Glycosyl transferase family 51" evidence="19">
    <location>
        <begin position="24"/>
        <end position="199"/>
    </location>
</feature>
<evidence type="ECO:0000256" key="17">
    <source>
        <dbReference type="SAM" id="MobiDB-lite"/>
    </source>
</evidence>
<dbReference type="InterPro" id="IPR012338">
    <property type="entry name" value="Beta-lactam/transpept-like"/>
</dbReference>
<evidence type="ECO:0000256" key="9">
    <source>
        <dbReference type="ARBA" id="ARBA00022801"/>
    </source>
</evidence>
<dbReference type="GO" id="GO:0071555">
    <property type="term" value="P:cell wall organization"/>
    <property type="evidence" value="ECO:0007669"/>
    <property type="project" value="UniProtKB-KW"/>
</dbReference>
<feature type="domain" description="Penicillin-binding protein transpeptidase" evidence="18">
    <location>
        <begin position="288"/>
        <end position="557"/>
    </location>
</feature>
<dbReference type="GO" id="GO:0008955">
    <property type="term" value="F:peptidoglycan glycosyltransferase activity"/>
    <property type="evidence" value="ECO:0007669"/>
    <property type="project" value="UniProtKB-EC"/>
</dbReference>
<keyword evidence="9" id="KW-0378">Hydrolase</keyword>
<keyword evidence="6" id="KW-0645">Protease</keyword>
<evidence type="ECO:0000256" key="6">
    <source>
        <dbReference type="ARBA" id="ARBA00022670"/>
    </source>
</evidence>
<evidence type="ECO:0000256" key="4">
    <source>
        <dbReference type="ARBA" id="ARBA00022475"/>
    </source>
</evidence>
<protein>
    <submittedName>
        <fullName evidence="20">Penicillin-binding protein</fullName>
    </submittedName>
</protein>
<comment type="similarity">
    <text evidence="2">In the C-terminal section; belongs to the transpeptidase family.</text>
</comment>
<keyword evidence="13" id="KW-0511">Multifunctional enzyme</keyword>
<evidence type="ECO:0000256" key="5">
    <source>
        <dbReference type="ARBA" id="ARBA00022645"/>
    </source>
</evidence>
<dbReference type="AlphaFoldDB" id="A0A8J4M0W2"/>
<keyword evidence="10" id="KW-0133">Cell shape</keyword>
<dbReference type="NCBIfam" id="TIGR02074">
    <property type="entry name" value="PBP_1a_fam"/>
    <property type="match status" value="1"/>
</dbReference>
<reference evidence="20" key="1">
    <citation type="submission" date="2021-04" db="EMBL/GenBank/DDBJ databases">
        <title>Draft genome sequence of Xylanibacillus composti strain K13.</title>
        <authorList>
            <person name="Uke A."/>
            <person name="Chhe C."/>
            <person name="Baramee S."/>
            <person name="Kosugi A."/>
        </authorList>
    </citation>
    <scope>NUCLEOTIDE SEQUENCE</scope>
    <source>
        <strain evidence="20">K13</strain>
    </source>
</reference>
<dbReference type="Proteomes" id="UP000677918">
    <property type="component" value="Unassembled WGS sequence"/>
</dbReference>
<keyword evidence="11" id="KW-0573">Peptidoglycan synthesis</keyword>
<dbReference type="GO" id="GO:0009252">
    <property type="term" value="P:peptidoglycan biosynthetic process"/>
    <property type="evidence" value="ECO:0007669"/>
    <property type="project" value="UniProtKB-KW"/>
</dbReference>
<comment type="catalytic activity">
    <reaction evidence="15">
        <text>Preferential cleavage: (Ac)2-L-Lys-D-Ala-|-D-Ala. Also transpeptidation of peptidyl-alanyl moieties that are N-acyl substituents of D-alanine.</text>
        <dbReference type="EC" id="3.4.16.4"/>
    </reaction>
</comment>
<comment type="catalytic activity">
    <reaction evidence="16">
        <text>[GlcNAc-(1-&gt;4)-Mur2Ac(oyl-L-Ala-gamma-D-Glu-L-Lys-D-Ala-D-Ala)](n)-di-trans,octa-cis-undecaprenyl diphosphate + beta-D-GlcNAc-(1-&gt;4)-Mur2Ac(oyl-L-Ala-gamma-D-Glu-L-Lys-D-Ala-D-Ala)-di-trans,octa-cis-undecaprenyl diphosphate = [GlcNAc-(1-&gt;4)-Mur2Ac(oyl-L-Ala-gamma-D-Glu-L-Lys-D-Ala-D-Ala)](n+1)-di-trans,octa-cis-undecaprenyl diphosphate + di-trans,octa-cis-undecaprenyl diphosphate + H(+)</text>
        <dbReference type="Rhea" id="RHEA:23708"/>
        <dbReference type="Rhea" id="RHEA-COMP:9602"/>
        <dbReference type="Rhea" id="RHEA-COMP:9603"/>
        <dbReference type="ChEBI" id="CHEBI:15378"/>
        <dbReference type="ChEBI" id="CHEBI:58405"/>
        <dbReference type="ChEBI" id="CHEBI:60033"/>
        <dbReference type="ChEBI" id="CHEBI:78435"/>
        <dbReference type="EC" id="2.4.99.28"/>
    </reaction>
</comment>
<dbReference type="EMBL" id="BOVK01000004">
    <property type="protein sequence ID" value="GIQ67490.1"/>
    <property type="molecule type" value="Genomic_DNA"/>
</dbReference>
<keyword evidence="7" id="KW-0328">Glycosyltransferase</keyword>
<evidence type="ECO:0000256" key="1">
    <source>
        <dbReference type="ARBA" id="ARBA00004236"/>
    </source>
</evidence>
<evidence type="ECO:0000259" key="19">
    <source>
        <dbReference type="Pfam" id="PF00912"/>
    </source>
</evidence>
<accession>A0A8J4M0W2</accession>